<evidence type="ECO:0000313" key="2">
    <source>
        <dbReference type="EMBL" id="TKI95807.1"/>
    </source>
</evidence>
<dbReference type="Proteomes" id="UP000305222">
    <property type="component" value="Unassembled WGS sequence"/>
</dbReference>
<evidence type="ECO:0000313" key="3">
    <source>
        <dbReference type="Proteomes" id="UP000305222"/>
    </source>
</evidence>
<sequence length="81" mass="9838">MNGQRVVTVPLFFQLHIIQLTVPGAILFTFFMPQRIIMFFFFFYYLFAIFIYKYVAYIEKKFQVINEKQTTRLFPNESGQF</sequence>
<dbReference type="AlphaFoldDB" id="A0A4U3B3T1"/>
<organism evidence="2 3">
    <name type="scientific">Bacillus wiedmannii</name>
    <dbReference type="NCBI Taxonomy" id="1890302"/>
    <lineage>
        <taxon>Bacteria</taxon>
        <taxon>Bacillati</taxon>
        <taxon>Bacillota</taxon>
        <taxon>Bacilli</taxon>
        <taxon>Bacillales</taxon>
        <taxon>Bacillaceae</taxon>
        <taxon>Bacillus</taxon>
        <taxon>Bacillus cereus group</taxon>
    </lineage>
</organism>
<keyword evidence="1" id="KW-1133">Transmembrane helix</keyword>
<feature type="non-terminal residue" evidence="2">
    <location>
        <position position="81"/>
    </location>
</feature>
<gene>
    <name evidence="2" type="ORF">FC699_12345</name>
</gene>
<accession>A0A4U3B3T1</accession>
<protein>
    <submittedName>
        <fullName evidence="2">DUF58 domain-containing protein</fullName>
    </submittedName>
</protein>
<dbReference type="EMBL" id="SZON01000451">
    <property type="protein sequence ID" value="TKI95807.1"/>
    <property type="molecule type" value="Genomic_DNA"/>
</dbReference>
<comment type="caution">
    <text evidence="2">The sequence shown here is derived from an EMBL/GenBank/DDBJ whole genome shotgun (WGS) entry which is preliminary data.</text>
</comment>
<name>A0A4U3B3T1_9BACI</name>
<evidence type="ECO:0000256" key="1">
    <source>
        <dbReference type="SAM" id="Phobius"/>
    </source>
</evidence>
<feature type="transmembrane region" description="Helical" evidence="1">
    <location>
        <begin position="12"/>
        <end position="30"/>
    </location>
</feature>
<feature type="transmembrane region" description="Helical" evidence="1">
    <location>
        <begin position="36"/>
        <end position="55"/>
    </location>
</feature>
<proteinExistence type="predicted"/>
<keyword evidence="1" id="KW-0472">Membrane</keyword>
<reference evidence="2 3" key="1">
    <citation type="journal article" date="2019" name="Environ. Microbiol.">
        <title>An active ?-lactamase is a part of an orchestrated cell wall stress resistance network of Bacillus subtilis and related rhizosphere species.</title>
        <authorList>
            <person name="Bucher T."/>
            <person name="Keren-Paz A."/>
            <person name="Hausser J."/>
            <person name="Olender T."/>
            <person name="Cytryn E."/>
            <person name="Kolodkin-Gal I."/>
        </authorList>
    </citation>
    <scope>NUCLEOTIDE SEQUENCE [LARGE SCALE GENOMIC DNA]</scope>
    <source>
        <strain evidence="2 3">I5</strain>
    </source>
</reference>
<keyword evidence="1" id="KW-0812">Transmembrane</keyword>